<reference evidence="2" key="1">
    <citation type="journal article" date="2019" name="Int. J. Syst. Evol. Microbiol.">
        <title>The Global Catalogue of Microorganisms (GCM) 10K type strain sequencing project: providing services to taxonomists for standard genome sequencing and annotation.</title>
        <authorList>
            <consortium name="The Broad Institute Genomics Platform"/>
            <consortium name="The Broad Institute Genome Sequencing Center for Infectious Disease"/>
            <person name="Wu L."/>
            <person name="Ma J."/>
        </authorList>
    </citation>
    <scope>NUCLEOTIDE SEQUENCE [LARGE SCALE GENOMIC DNA]</scope>
    <source>
        <strain evidence="2">CECT 7798</strain>
    </source>
</reference>
<organism evidence="1 2">
    <name type="scientific">Chryseobacterium tructae</name>
    <dbReference type="NCBI Taxonomy" id="1037380"/>
    <lineage>
        <taxon>Bacteria</taxon>
        <taxon>Pseudomonadati</taxon>
        <taxon>Bacteroidota</taxon>
        <taxon>Flavobacteriia</taxon>
        <taxon>Flavobacteriales</taxon>
        <taxon>Weeksellaceae</taxon>
        <taxon>Chryseobacterium group</taxon>
        <taxon>Chryseobacterium</taxon>
    </lineage>
</organism>
<proteinExistence type="predicted"/>
<dbReference type="Proteomes" id="UP001595735">
    <property type="component" value="Unassembled WGS sequence"/>
</dbReference>
<evidence type="ECO:0000313" key="1">
    <source>
        <dbReference type="EMBL" id="MFC3755698.1"/>
    </source>
</evidence>
<sequence>MKLENLDLPTTPAVVLLDQNVTSIENPKTIKEFGLSVINSFKDNALPQNYAVEFNPYWIFKRNKDIYKYFNDERYSGFTHNQAISFAFIKIDTVQNVSIGYRTNLFRVMGVSYGNDLKSLNDKILHLNSLNKDENDRLVRLSEEEKALIHGNIIDLGETNSFEDFSKNYKSILLELKASSLDITPLNSIIKKIDSISSGGKQSFDNNKKPLIDLYKTFKTAIEYLKFDRTKFSNDNIKAMEEVQKSIVDLSEMKPKFSIDFAGAYNHFWNNKDFSSGRFGRLGAWLTMNYNISLNKDNNEKKQNYLKLFLLNRYIVDKMKFDKVSSTYGNNSFYDIGGKLNFEFNKLSFGYEYIQRFGDDEEYRSVGSVMYRINDNVSLIGGFGKNFENKDNMIATLGLRWGLNFNNDFETDTPKTNNQ</sequence>
<keyword evidence="2" id="KW-1185">Reference proteome</keyword>
<dbReference type="RefSeq" id="WP_378169793.1">
    <property type="nucleotide sequence ID" value="NZ_JBHRYO010000002.1"/>
</dbReference>
<evidence type="ECO:0000313" key="2">
    <source>
        <dbReference type="Proteomes" id="UP001595735"/>
    </source>
</evidence>
<gene>
    <name evidence="1" type="ORF">ACFONJ_06955</name>
</gene>
<protein>
    <submittedName>
        <fullName evidence="1">Uncharacterized protein</fullName>
    </submittedName>
</protein>
<dbReference type="EMBL" id="JBHRYO010000002">
    <property type="protein sequence ID" value="MFC3755698.1"/>
    <property type="molecule type" value="Genomic_DNA"/>
</dbReference>
<accession>A0ABV7XRN0</accession>
<name>A0ABV7XRN0_9FLAO</name>
<comment type="caution">
    <text evidence="1">The sequence shown here is derived from an EMBL/GenBank/DDBJ whole genome shotgun (WGS) entry which is preliminary data.</text>
</comment>